<keyword evidence="3" id="KW-0106">Calcium</keyword>
<keyword evidence="2" id="KW-0677">Repeat</keyword>
<evidence type="ECO:0000256" key="3">
    <source>
        <dbReference type="ARBA" id="ARBA00022837"/>
    </source>
</evidence>
<dbReference type="Gene3D" id="2.60.40.2030">
    <property type="match status" value="4"/>
</dbReference>
<dbReference type="Gene3D" id="2.60.40.2810">
    <property type="match status" value="3"/>
</dbReference>
<comment type="caution">
    <text evidence="6">The sequence shown here is derived from an EMBL/GenBank/DDBJ whole genome shotgun (WGS) entry which is preliminary data.</text>
</comment>
<dbReference type="NCBIfam" id="TIGR01965">
    <property type="entry name" value="VCBS_repeat"/>
    <property type="match status" value="7"/>
</dbReference>
<feature type="compositionally biased region" description="Low complexity" evidence="4">
    <location>
        <begin position="94"/>
        <end position="110"/>
    </location>
</feature>
<feature type="region of interest" description="Disordered" evidence="4">
    <location>
        <begin position="2511"/>
        <end position="2544"/>
    </location>
</feature>
<gene>
    <name evidence="6" type="ORF">AZ468_04115</name>
</gene>
<dbReference type="SUPFAM" id="SSF49785">
    <property type="entry name" value="Galactose-binding domain-like"/>
    <property type="match status" value="1"/>
</dbReference>
<dbReference type="CDD" id="cd00198">
    <property type="entry name" value="vWFA"/>
    <property type="match status" value="1"/>
</dbReference>
<feature type="compositionally biased region" description="Polar residues" evidence="4">
    <location>
        <begin position="2655"/>
        <end position="2674"/>
    </location>
</feature>
<dbReference type="InterPro" id="IPR040853">
    <property type="entry name" value="RapA2_cadherin-like"/>
</dbReference>
<dbReference type="SUPFAM" id="SSF53300">
    <property type="entry name" value="vWA-like"/>
    <property type="match status" value="1"/>
</dbReference>
<dbReference type="InterPro" id="IPR041690">
    <property type="entry name" value="Cadherin_5"/>
</dbReference>
<evidence type="ECO:0000256" key="2">
    <source>
        <dbReference type="ARBA" id="ARBA00022737"/>
    </source>
</evidence>
<dbReference type="InterPro" id="IPR001343">
    <property type="entry name" value="Hemolysn_Ca-bd"/>
</dbReference>
<dbReference type="GO" id="GO:0005509">
    <property type="term" value="F:calcium ion binding"/>
    <property type="evidence" value="ECO:0007669"/>
    <property type="project" value="InterPro"/>
</dbReference>
<dbReference type="InterPro" id="IPR008979">
    <property type="entry name" value="Galactose-bd-like_sf"/>
</dbReference>
<evidence type="ECO:0000313" key="6">
    <source>
        <dbReference type="EMBL" id="OAN00317.1"/>
    </source>
</evidence>
<dbReference type="SUPFAM" id="SSF51120">
    <property type="entry name" value="beta-Roll"/>
    <property type="match status" value="1"/>
</dbReference>
<feature type="compositionally biased region" description="Polar residues" evidence="4">
    <location>
        <begin position="2511"/>
        <end position="2520"/>
    </location>
</feature>
<dbReference type="Gene3D" id="2.60.40.10">
    <property type="entry name" value="Immunoglobulins"/>
    <property type="match status" value="4"/>
</dbReference>
<dbReference type="Pfam" id="PF00353">
    <property type="entry name" value="HemolysinCabind"/>
    <property type="match status" value="3"/>
</dbReference>
<feature type="compositionally biased region" description="Polar residues" evidence="4">
    <location>
        <begin position="1700"/>
        <end position="1710"/>
    </location>
</feature>
<feature type="compositionally biased region" description="Acidic residues" evidence="4">
    <location>
        <begin position="2675"/>
        <end position="2685"/>
    </location>
</feature>
<organism evidence="6 7">
    <name type="scientific">Vibrio europaeus</name>
    <dbReference type="NCBI Taxonomy" id="300876"/>
    <lineage>
        <taxon>Bacteria</taxon>
        <taxon>Pseudomonadati</taxon>
        <taxon>Pseudomonadota</taxon>
        <taxon>Gammaproteobacteria</taxon>
        <taxon>Vibrionales</taxon>
        <taxon>Vibrionaceae</taxon>
        <taxon>Vibrio</taxon>
        <taxon>Vibrio oreintalis group</taxon>
    </lineage>
</organism>
<reference evidence="6 7" key="1">
    <citation type="submission" date="2016-03" db="EMBL/GenBank/DDBJ databases">
        <title>Draft genome sequence of the Vibrio tubiashii subs. europaeus.</title>
        <authorList>
            <person name="Spinard E."/>
            <person name="Dubert J."/>
            <person name="Nelson D.R."/>
            <person name="Barja J.L."/>
        </authorList>
    </citation>
    <scope>NUCLEOTIDE SEQUENCE [LARGE SCALE GENOMIC DNA]</scope>
    <source>
        <strain evidence="7">PP-638</strain>
    </source>
</reference>
<dbReference type="InterPro" id="IPR003644">
    <property type="entry name" value="Calx_beta"/>
</dbReference>
<dbReference type="EMBL" id="LUAX01000001">
    <property type="protein sequence ID" value="OAN00317.1"/>
    <property type="molecule type" value="Genomic_DNA"/>
</dbReference>
<feature type="region of interest" description="Disordered" evidence="4">
    <location>
        <begin position="89"/>
        <end position="110"/>
    </location>
</feature>
<dbReference type="PROSITE" id="PS50234">
    <property type="entry name" value="VWFA"/>
    <property type="match status" value="1"/>
</dbReference>
<dbReference type="GeneID" id="78074868"/>
<dbReference type="Pfam" id="PF17892">
    <property type="entry name" value="Cadherin_5"/>
    <property type="match status" value="2"/>
</dbReference>
<dbReference type="PROSITE" id="PS00330">
    <property type="entry name" value="HEMOLYSIN_CALCIUM"/>
    <property type="match status" value="4"/>
</dbReference>
<name>A0A178JFY5_9VIBR</name>
<dbReference type="InterPro" id="IPR036465">
    <property type="entry name" value="vWFA_dom_sf"/>
</dbReference>
<dbReference type="NCBIfam" id="TIGR03661">
    <property type="entry name" value="T1SS_VCA0849"/>
    <property type="match status" value="1"/>
</dbReference>
<dbReference type="GO" id="GO:0016020">
    <property type="term" value="C:membrane"/>
    <property type="evidence" value="ECO:0007669"/>
    <property type="project" value="InterPro"/>
</dbReference>
<dbReference type="OrthoDB" id="5918423at2"/>
<dbReference type="InterPro" id="IPR011049">
    <property type="entry name" value="Serralysin-like_metalloprot_C"/>
</dbReference>
<dbReference type="InterPro" id="IPR038081">
    <property type="entry name" value="CalX-like_sf"/>
</dbReference>
<keyword evidence="1" id="KW-0732">Signal</keyword>
<sequence>MGFGTYVAMGNLAANQVIVIDVNGNVRVLVEGELPRPGEVIVQSDADAVVNNQQLQVELVDDGGEPQDITAEIEDIFAALEEGQDPTQLGEDFATAAGGQSGSSLTASGSVSRDATETIASTDFTTQGFQSLGLSQTQSLTLLDQFQLFAPIFVDLNNDPLGESLAVTTDEDTVISGTLTATDQNPTDTLTFSQTSTPTNGTAVVNPDGTWTYTPNENYNGPDSFTVIVDDGNGGTDTLVVNIDVTPVNDAPVAEPEERALLEDQVITGSMTATDVDLPDGESLVFTTTSEVEGLTLNPDGSYTFDASSYDSLSEGEELVLEVPVTVTDDLGANDTTTLKITVTGTNDEAIIEGKDAGAVTEGDGDITLTDTGTLTSTDVDGNNADNTFQTTVTTVAHPTEGDPLGTLTITSGGEWTYNVDNSKVEYLGEGQTRVETFTVKAEDGTPHTITVTITGTNDEAIIEGKDAGAVTEGDGDITLTDTGTLTSTDVDGNNADNTFQTTVTTVAHPTEGDPLGTLTITSGGEWTYNVDNSKVEYLGEGQTRVETFTVKAEDGTPHTITVTITGTNDEAIIEGKDAGAVTEGDGDITLTDTGTLTSTDVDGNNADNTFQTTVTTVAHPTEGDPLGTLTISAGGEWTYNVDNSKVEYLGEGQTRVETFTVKAEDGTPHTITVTITGTNDAPKLKADIGKVDEDATLTVDADNGVLSNDTDLDGDTLSVTSILSGKGGAPTAVNESGDSVLVNDFGTLTIRADGSYSFEATGDASQALANGETANVLFTYTATDGTVTKTSTLTITVTGTNDDPIARDDTYNQTSETLLFSESFEHMTNTGRWTVISGDHLEDWDATKGLEIQHESVVNKASDGEYIAELDAHQNTAITTTIDTTAQDSIRVEFDYNPRRDGNSSSDMTFKVGDKLITVHADGTLSGADGLNVQIGQPDANGWYRITAELDVQGDSTELTFAGAGASDSYGALLDNIKVTGINQPNLVTEEDTSITISFDELLANDTDIDGDDLSIIEGSITSATNGTLTVDYVAKTITFKPDENYNGEATFKYKVTDGNGGEDEATVTLNVTPVNDPPVATDDSHTLGDNLILNGSFESFTSTASKGWGDRANDVEHWDFSARSGNIDVVNDGYRGVSTDGGRYIDMEGEGRQGDNVTLSQTVNGVEEGKPYQISLDIAAKGSNHSAQLQVVWNGVVIATITPDGNSMETHVFEVIGAAGDNSISFVEVGGKGDNSGTYLDNIKLQEIVVDLTTDEDTTLEIPHSQLLANDYDVDGDDINITSVSMTDSTHGSVQLVNGKVVFEPAENFNGVTTFEYTISDGNGGTDTATVTINVKPINDDPEFVDDQDQPIADNETINTSTKEDASVSGKVKALDVDGDELTYTADKPSNGKVVIDADGNWTYTPDPEFDGKDSFVISVSDGNGGTDTITVNVDVLPVAELQVEAGAPVTEADDAYLSFEVSLDELVTEDVALDLMLGHVNDTATKGVDYEDKIYVKDGNDYKALTPNELAALVIEKGKDSIEVFVKVLDDSLLEGEETVTLTVTSGSEYVEEPKNDSDVAKIVDETITTDQETVAVTLEGPSSVVEGDTTTPFTITLSEAVPEKSVITLEYTYTNADNQDIVEVIEVEIDAGSKTANFSVETVQDNEFEQGQQFNVSVVSVKHDDKDVFEQLDTTSANKDVAIDDSQDNPPESEDFSATVSSTDKTQIVFDHADPAKDHISDDEDDAANKELQVVITELPEHGTLYYNGVEITEDQLYTGQGDTQYDKFDPDLIEYQPDADSEGFVVGLHSNVEHKPLGENDQGPSTGDFYNWGTQVDSTTRVLDLGANDKVTISSNGGALTQYRGDASANHVGHGIGIGGGQGINQGEVLTISFDTRPADTITLGLDGVGGYFEKGLGNANESSVAITVYYQGGSTSFDYQKDSSGNGDLFQTLTIPSSEFPLPDGVEITSIDLSTNGPGNWELRYIQTELDDSFDYRAVDSDGNFSEESTVTIEDSNAAPVAVDDPEGFSVSLGSFNSGSWSSEGASLSASYQGVEKSITEVGIKRGVSGHENGGIKEQIQFNREDGASEQLEINLAKPATSFKFTVSNLFENEGGTGNHEQGKWVAYLDGVAVASDTFVANESHSTGSYEIDLGGKAFDSIVFESIDFVDVPARGTDSSDYFLTGFEASSESGAYAVNQGGVLEIPVSELLANDSDPDNDAIRITYVFGDQHGEARIENGKVLFDLDDDFVGTTEFKYQITDDNGGFAEATVKVIVNPDPTPASVDDVTLVSSSVEEGQSLAYKVALDESTLVEARYKVTLTGAQGDTADGNDVDLSQVKFTNGVTYDEAKDEVIVPVGVKDFTILIPTVDDSVHEVNETYTVTVEDKFAAGTIIDNDDVTLKVNSLGDVAEDSKAVFEVSLTNPSSQNITLSLALALDGSTTSAEEADFKPLTDLYSAYVLVPQPSGEDKRVDVDVIINPVSGKPEVTIPSGTTKVFVEVATADDSVYEGSEDFTLVVTDESGYTNNQSASDKASIIDDGSDPDGPEGPQVGNDDRPLIDVISNPTIDEGDTAVFEVSLSNSSELFTPVTMNLTDGSANSGSDYNATSVKITYNVEGVETTKTVPVTNGEFTFDLPPGNDSFKVSVDTLDDDNNPVYEGDETFTLSGATSTQVDNNESKSGQATIQDQEDNPPESEDFSATVSSTGKTQIVFDHADSAKDHISDDEDDAANKELQVVITELPDHGTLYYNGVEITEDQLYTGQGDTQYDKFDPDLIEYQPDADSEGFVLGLHSNVEHKPLGENDQGPSTGDFYNWGTQVDSTTRVLDLGANDKVTISSNGGALTQYRGDASANHVGHGIGIGGGQGINQGEVLTISFDTRPADTITLGLDGVGGYFEKGLGNANESSVAITVYYEGGSTSFDYQKDSSGNGDLFQTLTIPSSEFPLPDGVEITSIDLSTNGPGNWELRYIQTELDDSFDYRAVDSDGNFSEESTVTIEGNNAAPVAVDDPEGFSVSLGSFNSGSWSSEGASLSASYQGVEKSITEVGIKRGVSGHENGGIKEQIQFNREEGASEQLEISLAKPATSFKFTVSNLFENEGGTGNHEQGKWIAYLDGVVVASDTFVANESNSTGIYEIDLGGKAFDSIVFESIDFVDVPARGTDSSDYFLTGFEASSESGAYAVNQGGVLEIPVSELLANDSDPDNDAIRITYVFGDQHGEARIENGKVLFDLDDDFVGTTEFKYQITDDNGGFAEATVKVIVNPDPTPASVDHVTLVSSSVEEGQSLAYKVALDESTLVEARYKVTLTGAQGDTADGDDVDLSQVKFTNGVTYDEAKDEVIVPVGVKDFTILIPTVDDSVHEVDETYTVTVEDKFAAGTIIDNDNAPTIDTVSNAVSPDNTVVTEGDLAVFTVTLSNASSQETRFDWSLNEGTAKLGDTKDFTDNVTFTEGVKLENGQLVVPEGVTSFKVNVPTNDDSIDEPNEQFIIEVGGKQGTATIVDNDESPTAQNSHLIGDEAQVLEPSQDFSIKFKWSDFNVSDADSAALSIVITSAPDAGDMYLYDQGTDSWIHLDDAAIGSGYTVSQAQIEAGELIFTPALYESSTSMSDESNVSTGNKQPDYAEFNYYGFDGVNSSPTVTMSVDIRPDTTLAKLIVETPEPQLNEGFVLEQWENIAFDYNYGQGVNPNVVEQKIESAGVADSSQVIQTPDFGTQRSPTIDNISSKLTGLVYLVAGESYVFSGKVDDSFRLEIGGETLASQTWGGGGSYESSAFIPSTTGWYTVTAFHDNEAGPGDASINVAVGNAAPVELNTDNFDIVPNIEALEGKVNIGPQVEHSSLEGGYYPAFDINEGLEDTFINVSKITTQLVDTDGSETLELVLSGLPEGSIVKLGDHTVAVNADGEADISAWLVSEGTAETILSELMIKVDNPGTYQVKVKAISDEVTGDTEEISNGGFELIVHRTEYAPTIENATVRVSEEGLLEGLLDDDSIVFGGDTTNAAAISGNLVIGDENGDVLTVELSTPSETLFSGSQPITWVLSADKQTLEGVANLDGNSSTPDEVVLRVTINNQGSYDVELLAPVKHGNTAGEDIEVFDIPVTVSDGQLNSQGKITVTIEDDAPEATRVHHDVVAETKVGANVQLILDVSGSMGYQAGNGQTRLQVMQAAALQLLAQYAALGETRVQLIEFHSDSKYYTSNNSKWMTVDEASAHIKGLNAGGGTDYDDATEMGADIWDDNSGDMIAGGSNISYFLSDGQPNSGEDLSNTERLEWEAHLRDHSVTALAYGVGNGAPAADLNPIAYDGHLSTDTDAVIVPDVTQLPPVILQSVIQAVGGNLLVGSQGADNSVISSITVEGVTFSFTGTTVNTMGDNNEISHRFDSTTNTLSIYIDSKHSLVIDLDDGNYEFFGAADNKPVELDFYYTIKDSDGDSSRSLLSFEIDGVNVTPDLKTEGNVVDTVFAVHPGTAAEYTYWSGSGGSIGADTESFDHASTIAGLVIDVGAAGDNVNTGSGDDVIYLGESHDTLDDNATAQTKITNAQQLLDTYSEGKDSSFLQDASDEDSAFNISGASNAYVDLGHGGAGDDHVYGQDGVDIIYGASGNDVLDGGEGNDGLRGGSGEDRLIGGSGEDVLIGGLGDDILTGGEDADIFKWVDMATEHDRVTDFDKDQGDKLDLSDLFEDVSKADISELLAELKTTNEGETSTVKVSVSEESGSSTMTIEKGSNTLTIDFDGASATDITNSLVDSLEHLKH</sequence>
<accession>A0A178JFY5</accession>
<dbReference type="Pfam" id="PF03160">
    <property type="entry name" value="Calx-beta"/>
    <property type="match status" value="6"/>
</dbReference>
<dbReference type="InterPro" id="IPR002035">
    <property type="entry name" value="VWF_A"/>
</dbReference>
<dbReference type="SUPFAM" id="SSF141072">
    <property type="entry name" value="CalX-like"/>
    <property type="match status" value="5"/>
</dbReference>
<dbReference type="Gene3D" id="2.60.40.3440">
    <property type="match status" value="3"/>
</dbReference>
<dbReference type="InterPro" id="IPR013783">
    <property type="entry name" value="Ig-like_fold"/>
</dbReference>
<evidence type="ECO:0000259" key="5">
    <source>
        <dbReference type="PROSITE" id="PS50234"/>
    </source>
</evidence>
<dbReference type="InterPro" id="IPR019960">
    <property type="entry name" value="T1SS_VCA0849"/>
</dbReference>
<dbReference type="GO" id="GO:0007154">
    <property type="term" value="P:cell communication"/>
    <property type="evidence" value="ECO:0007669"/>
    <property type="project" value="InterPro"/>
</dbReference>
<dbReference type="RefSeq" id="WP_069666259.1">
    <property type="nucleotide sequence ID" value="NZ_LUAX01000001.1"/>
</dbReference>
<evidence type="ECO:0000256" key="1">
    <source>
        <dbReference type="ARBA" id="ARBA00022729"/>
    </source>
</evidence>
<dbReference type="InterPro" id="IPR010221">
    <property type="entry name" value="VCBS_dom"/>
</dbReference>
<dbReference type="Proteomes" id="UP000094761">
    <property type="component" value="Unassembled WGS sequence"/>
</dbReference>
<dbReference type="InterPro" id="IPR018511">
    <property type="entry name" value="Hemolysin-typ_Ca-bd_CS"/>
</dbReference>
<protein>
    <recommendedName>
        <fullName evidence="5">VWFA domain-containing protein</fullName>
    </recommendedName>
</protein>
<feature type="region of interest" description="Disordered" evidence="4">
    <location>
        <begin position="1679"/>
        <end position="1711"/>
    </location>
</feature>
<dbReference type="SMART" id="SM00327">
    <property type="entry name" value="VWA"/>
    <property type="match status" value="1"/>
</dbReference>
<feature type="domain" description="VWFA" evidence="5">
    <location>
        <begin position="4125"/>
        <end position="4314"/>
    </location>
</feature>
<dbReference type="Pfam" id="PF17803">
    <property type="entry name" value="Cadherin_4"/>
    <property type="match status" value="3"/>
</dbReference>
<dbReference type="NCBIfam" id="NF012211">
    <property type="entry name" value="tand_rpt_95"/>
    <property type="match status" value="6"/>
</dbReference>
<proteinExistence type="predicted"/>
<dbReference type="Pfam" id="PF17963">
    <property type="entry name" value="Big_9"/>
    <property type="match status" value="5"/>
</dbReference>
<dbReference type="Gene3D" id="3.40.50.410">
    <property type="entry name" value="von Willebrand factor, type A domain"/>
    <property type="match status" value="1"/>
</dbReference>
<feature type="compositionally biased region" description="Acidic residues" evidence="4">
    <location>
        <begin position="1687"/>
        <end position="1699"/>
    </location>
</feature>
<evidence type="ECO:0000256" key="4">
    <source>
        <dbReference type="SAM" id="MobiDB-lite"/>
    </source>
</evidence>
<feature type="region of interest" description="Disordered" evidence="4">
    <location>
        <begin position="2655"/>
        <end position="2691"/>
    </location>
</feature>
<evidence type="ECO:0000313" key="7">
    <source>
        <dbReference type="Proteomes" id="UP000094761"/>
    </source>
</evidence>